<accession>A0A9Q0GMV0</accession>
<dbReference type="PANTHER" id="PTHR31791">
    <property type="entry name" value="FRIGIDA-LIKE PROTEIN 3-RELATED"/>
    <property type="match status" value="1"/>
</dbReference>
<gene>
    <name evidence="6" type="ORF">NE237_027142</name>
</gene>
<evidence type="ECO:0000313" key="6">
    <source>
        <dbReference type="EMBL" id="KAJ4950310.1"/>
    </source>
</evidence>
<keyword evidence="7" id="KW-1185">Reference proteome</keyword>
<dbReference type="Proteomes" id="UP001141806">
    <property type="component" value="Unassembled WGS sequence"/>
</dbReference>
<dbReference type="AlphaFoldDB" id="A0A9Q0GMV0"/>
<dbReference type="GO" id="GO:0009908">
    <property type="term" value="P:flower development"/>
    <property type="evidence" value="ECO:0007669"/>
    <property type="project" value="UniProtKB-KW"/>
</dbReference>
<comment type="caution">
    <text evidence="6">The sequence shown here is derived from an EMBL/GenBank/DDBJ whole genome shotgun (WGS) entry which is preliminary data.</text>
</comment>
<sequence length="530" mass="58243">MATEVIDRERFQKAFDKLETQKNLLTTCSELWKNLSKHFSSLEESLLEKSKALDAKIETLDTETKKTLEALEERENSIPERESAAIARVKEQEAVVLSNFEQTVSGTPELPEALRSICRKMDATSLLRFMVANRKESVALRTEISPAIAESVDPHRLVLDALEDFIYQKSGKPGIPDRRWACGTLLQALFPTIESGEKAPPVAGSIAERAAIVAEAWKVKMDDKDWGGMGPAEASMFLQMVVGFGLQSKFEEEFLKKLVLGFPSRREMPKLAAQLGFGEKMKDMIDELVKNGKEIEAVYFASESGLTEQFPPLSLVKSYLKNSRRNATMILKNGHYNVAATEEAGALELNSIKAIIKCVEDHNLESEFTLDSLRKRVTHLEKAKADRKKNTAAAGSRPHQNKRARGGGSGGGPPSFRPAKTGRFSNSYSSFGRRGGGPAHQNPAPRFSGPYNYPSQHVYEGPAPTTYASPYGGAPHAQSPAAMPQQYSYPTEDLGAGATRATGSYAAQTTYNAYDYAAAAQPTYQPSYPQ</sequence>
<evidence type="ECO:0000256" key="1">
    <source>
        <dbReference type="ARBA" id="ARBA00008956"/>
    </source>
</evidence>
<keyword evidence="3 4" id="KW-0287">Flowering</keyword>
<proteinExistence type="inferred from homology"/>
<evidence type="ECO:0000256" key="2">
    <source>
        <dbReference type="ARBA" id="ARBA00022782"/>
    </source>
</evidence>
<comment type="similarity">
    <text evidence="1 4">Belongs to the Frigida family.</text>
</comment>
<dbReference type="OrthoDB" id="1917867at2759"/>
<dbReference type="GO" id="GO:0030154">
    <property type="term" value="P:cell differentiation"/>
    <property type="evidence" value="ECO:0007669"/>
    <property type="project" value="UniProtKB-KW"/>
</dbReference>
<keyword evidence="2 4" id="KW-0221">Differentiation</keyword>
<dbReference type="Pfam" id="PF07899">
    <property type="entry name" value="Frigida"/>
    <property type="match status" value="1"/>
</dbReference>
<evidence type="ECO:0000256" key="5">
    <source>
        <dbReference type="SAM" id="MobiDB-lite"/>
    </source>
</evidence>
<reference evidence="6" key="1">
    <citation type="journal article" date="2023" name="Plant J.">
        <title>The genome of the king protea, Protea cynaroides.</title>
        <authorList>
            <person name="Chang J."/>
            <person name="Duong T.A."/>
            <person name="Schoeman C."/>
            <person name="Ma X."/>
            <person name="Roodt D."/>
            <person name="Barker N."/>
            <person name="Li Z."/>
            <person name="Van de Peer Y."/>
            <person name="Mizrachi E."/>
        </authorList>
    </citation>
    <scope>NUCLEOTIDE SEQUENCE</scope>
    <source>
        <tissue evidence="6">Young leaves</tissue>
    </source>
</reference>
<evidence type="ECO:0000256" key="3">
    <source>
        <dbReference type="ARBA" id="ARBA00023089"/>
    </source>
</evidence>
<keyword evidence="4" id="KW-0217">Developmental protein</keyword>
<dbReference type="EMBL" id="JAMYWD010000012">
    <property type="protein sequence ID" value="KAJ4950310.1"/>
    <property type="molecule type" value="Genomic_DNA"/>
</dbReference>
<feature type="region of interest" description="Disordered" evidence="5">
    <location>
        <begin position="381"/>
        <end position="489"/>
    </location>
</feature>
<dbReference type="PANTHER" id="PTHR31791:SF10">
    <property type="entry name" value="FRIGIDA-LIKE PROTEIN"/>
    <property type="match status" value="1"/>
</dbReference>
<evidence type="ECO:0000256" key="4">
    <source>
        <dbReference type="RuleBase" id="RU364012"/>
    </source>
</evidence>
<evidence type="ECO:0000313" key="7">
    <source>
        <dbReference type="Proteomes" id="UP001141806"/>
    </source>
</evidence>
<organism evidence="6 7">
    <name type="scientific">Protea cynaroides</name>
    <dbReference type="NCBI Taxonomy" id="273540"/>
    <lineage>
        <taxon>Eukaryota</taxon>
        <taxon>Viridiplantae</taxon>
        <taxon>Streptophyta</taxon>
        <taxon>Embryophyta</taxon>
        <taxon>Tracheophyta</taxon>
        <taxon>Spermatophyta</taxon>
        <taxon>Magnoliopsida</taxon>
        <taxon>Proteales</taxon>
        <taxon>Proteaceae</taxon>
        <taxon>Protea</taxon>
    </lineage>
</organism>
<protein>
    <recommendedName>
        <fullName evidence="4">FRIGIDA-like protein</fullName>
    </recommendedName>
</protein>
<name>A0A9Q0GMV0_9MAGN</name>
<dbReference type="InterPro" id="IPR012474">
    <property type="entry name" value="Frigida"/>
</dbReference>